<sequence>MRVLRPLLGILICLLALVTVPLPTQAASSAAIRAYDDVKSVVKDFSGQDLAKAEFSNAKLVEANFSNANLQGAVFNGSIAKKANFHGADFSNGIAYLSDFSGVDLSDAVLTSAMLLKTNFRGAKITGADFSFAVLDRNQLLEMCKSASGTNPVTGIDTRDSLECS</sequence>
<gene>
    <name evidence="2" type="ORF">NC998_14965</name>
</gene>
<dbReference type="PANTHER" id="PTHR47200:SF2">
    <property type="entry name" value="THYLAKOID LUMENAL 15 KDA PROTEIN 1, CHLOROPLASTIC"/>
    <property type="match status" value="1"/>
</dbReference>
<feature type="signal peptide" evidence="1">
    <location>
        <begin position="1"/>
        <end position="26"/>
    </location>
</feature>
<dbReference type="Gene3D" id="2.160.20.80">
    <property type="entry name" value="E3 ubiquitin-protein ligase SopA"/>
    <property type="match status" value="1"/>
</dbReference>
<evidence type="ECO:0000313" key="3">
    <source>
        <dbReference type="Proteomes" id="UP001464891"/>
    </source>
</evidence>
<evidence type="ECO:0000313" key="2">
    <source>
        <dbReference type="EMBL" id="MEP0818399.1"/>
    </source>
</evidence>
<comment type="caution">
    <text evidence="2">The sequence shown here is derived from an EMBL/GenBank/DDBJ whole genome shotgun (WGS) entry which is preliminary data.</text>
</comment>
<proteinExistence type="predicted"/>
<dbReference type="RefSeq" id="WP_190441852.1">
    <property type="nucleotide sequence ID" value="NZ_JAMPKM010000008.1"/>
</dbReference>
<dbReference type="PANTHER" id="PTHR47200">
    <property type="entry name" value="THYLAKOID LUMENAL 15 KDA PROTEIN 1, CHLOROPLASTIC"/>
    <property type="match status" value="1"/>
</dbReference>
<accession>A0ABV0J9D9</accession>
<name>A0ABV0J9D9_9CYAN</name>
<keyword evidence="3" id="KW-1185">Reference proteome</keyword>
<evidence type="ECO:0000256" key="1">
    <source>
        <dbReference type="SAM" id="SignalP"/>
    </source>
</evidence>
<dbReference type="EMBL" id="JAMPKM010000008">
    <property type="protein sequence ID" value="MEP0818399.1"/>
    <property type="molecule type" value="Genomic_DNA"/>
</dbReference>
<dbReference type="Proteomes" id="UP001464891">
    <property type="component" value="Unassembled WGS sequence"/>
</dbReference>
<protein>
    <submittedName>
        <fullName evidence="2">Pentapeptide repeat-containing protein</fullName>
    </submittedName>
</protein>
<feature type="chain" id="PRO_5046592470" evidence="1">
    <location>
        <begin position="27"/>
        <end position="165"/>
    </location>
</feature>
<dbReference type="SUPFAM" id="SSF141571">
    <property type="entry name" value="Pentapeptide repeat-like"/>
    <property type="match status" value="1"/>
</dbReference>
<organism evidence="2 3">
    <name type="scientific">Trichocoleus desertorum GB2-A4</name>
    <dbReference type="NCBI Taxonomy" id="2933944"/>
    <lineage>
        <taxon>Bacteria</taxon>
        <taxon>Bacillati</taxon>
        <taxon>Cyanobacteriota</taxon>
        <taxon>Cyanophyceae</taxon>
        <taxon>Leptolyngbyales</taxon>
        <taxon>Trichocoleusaceae</taxon>
        <taxon>Trichocoleus</taxon>
    </lineage>
</organism>
<reference evidence="2 3" key="1">
    <citation type="submission" date="2022-04" db="EMBL/GenBank/DDBJ databases">
        <title>Positive selection, recombination, and allopatry shape intraspecific diversity of widespread and dominant cyanobacteria.</title>
        <authorList>
            <person name="Wei J."/>
            <person name="Shu W."/>
            <person name="Hu C."/>
        </authorList>
    </citation>
    <scope>NUCLEOTIDE SEQUENCE [LARGE SCALE GENOMIC DNA]</scope>
    <source>
        <strain evidence="2 3">GB2-A4</strain>
    </source>
</reference>
<dbReference type="Pfam" id="PF00805">
    <property type="entry name" value="Pentapeptide"/>
    <property type="match status" value="2"/>
</dbReference>
<keyword evidence="1" id="KW-0732">Signal</keyword>
<dbReference type="InterPro" id="IPR044213">
    <property type="entry name" value="At2g44920-like"/>
</dbReference>
<dbReference type="InterPro" id="IPR001646">
    <property type="entry name" value="5peptide_repeat"/>
</dbReference>